<proteinExistence type="predicted"/>
<protein>
    <submittedName>
        <fullName evidence="2">Uncharacterized protein</fullName>
    </submittedName>
</protein>
<dbReference type="Proteomes" id="UP001066276">
    <property type="component" value="Chromosome 4_2"/>
</dbReference>
<organism evidence="2 3">
    <name type="scientific">Pleurodeles waltl</name>
    <name type="common">Iberian ribbed newt</name>
    <dbReference type="NCBI Taxonomy" id="8319"/>
    <lineage>
        <taxon>Eukaryota</taxon>
        <taxon>Metazoa</taxon>
        <taxon>Chordata</taxon>
        <taxon>Craniata</taxon>
        <taxon>Vertebrata</taxon>
        <taxon>Euteleostomi</taxon>
        <taxon>Amphibia</taxon>
        <taxon>Batrachia</taxon>
        <taxon>Caudata</taxon>
        <taxon>Salamandroidea</taxon>
        <taxon>Salamandridae</taxon>
        <taxon>Pleurodelinae</taxon>
        <taxon>Pleurodeles</taxon>
    </lineage>
</organism>
<reference evidence="2" key="1">
    <citation type="journal article" date="2022" name="bioRxiv">
        <title>Sequencing and chromosome-scale assembly of the giantPleurodeles waltlgenome.</title>
        <authorList>
            <person name="Brown T."/>
            <person name="Elewa A."/>
            <person name="Iarovenko S."/>
            <person name="Subramanian E."/>
            <person name="Araus A.J."/>
            <person name="Petzold A."/>
            <person name="Susuki M."/>
            <person name="Suzuki K.-i.T."/>
            <person name="Hayashi T."/>
            <person name="Toyoda A."/>
            <person name="Oliveira C."/>
            <person name="Osipova E."/>
            <person name="Leigh N.D."/>
            <person name="Simon A."/>
            <person name="Yun M.H."/>
        </authorList>
    </citation>
    <scope>NUCLEOTIDE SEQUENCE</scope>
    <source>
        <strain evidence="2">20211129_DDA</strain>
        <tissue evidence="2">Liver</tissue>
    </source>
</reference>
<feature type="region of interest" description="Disordered" evidence="1">
    <location>
        <begin position="22"/>
        <end position="69"/>
    </location>
</feature>
<feature type="compositionally biased region" description="Polar residues" evidence="1">
    <location>
        <begin position="59"/>
        <end position="69"/>
    </location>
</feature>
<dbReference type="AlphaFoldDB" id="A0AAV7SF22"/>
<sequence length="69" mass="7556">MAGRTRSFKRGLPKLFAGLEACNPEMESDTGQGQASEIKESLDTLKGRTQEEEEASPDIRSQQSLEDAV</sequence>
<dbReference type="EMBL" id="JANPWB010000008">
    <property type="protein sequence ID" value="KAJ1161838.1"/>
    <property type="molecule type" value="Genomic_DNA"/>
</dbReference>
<name>A0AAV7SF22_PLEWA</name>
<evidence type="ECO:0000256" key="1">
    <source>
        <dbReference type="SAM" id="MobiDB-lite"/>
    </source>
</evidence>
<evidence type="ECO:0000313" key="3">
    <source>
        <dbReference type="Proteomes" id="UP001066276"/>
    </source>
</evidence>
<accession>A0AAV7SF22</accession>
<keyword evidence="3" id="KW-1185">Reference proteome</keyword>
<comment type="caution">
    <text evidence="2">The sequence shown here is derived from an EMBL/GenBank/DDBJ whole genome shotgun (WGS) entry which is preliminary data.</text>
</comment>
<gene>
    <name evidence="2" type="ORF">NDU88_002319</name>
</gene>
<feature type="compositionally biased region" description="Basic and acidic residues" evidence="1">
    <location>
        <begin position="37"/>
        <end position="50"/>
    </location>
</feature>
<evidence type="ECO:0000313" key="2">
    <source>
        <dbReference type="EMBL" id="KAJ1161838.1"/>
    </source>
</evidence>